<dbReference type="EMBL" id="RSCE01000006">
    <property type="protein sequence ID" value="RSH81655.1"/>
    <property type="molecule type" value="Genomic_DNA"/>
</dbReference>
<keyword evidence="4" id="KW-0560">Oxidoreductase</keyword>
<evidence type="ECO:0000256" key="4">
    <source>
        <dbReference type="ARBA" id="ARBA00023002"/>
    </source>
</evidence>
<evidence type="ECO:0000256" key="5">
    <source>
        <dbReference type="ARBA" id="ARBA00023033"/>
    </source>
</evidence>
<accession>A0A427XS55</accession>
<name>A0A427XS55_9TREE</name>
<dbReference type="GO" id="GO:0071949">
    <property type="term" value="F:FAD binding"/>
    <property type="evidence" value="ECO:0007669"/>
    <property type="project" value="InterPro"/>
</dbReference>
<dbReference type="FunFam" id="3.50.50.60:FF:000115">
    <property type="entry name" value="Salicylate hydroxylase, putative"/>
    <property type="match status" value="1"/>
</dbReference>
<evidence type="ECO:0000313" key="7">
    <source>
        <dbReference type="EMBL" id="RSH81655.1"/>
    </source>
</evidence>
<organism evidence="7 8">
    <name type="scientific">Apiotrichum porosum</name>
    <dbReference type="NCBI Taxonomy" id="105984"/>
    <lineage>
        <taxon>Eukaryota</taxon>
        <taxon>Fungi</taxon>
        <taxon>Dikarya</taxon>
        <taxon>Basidiomycota</taxon>
        <taxon>Agaricomycotina</taxon>
        <taxon>Tremellomycetes</taxon>
        <taxon>Trichosporonales</taxon>
        <taxon>Trichosporonaceae</taxon>
        <taxon>Apiotrichum</taxon>
    </lineage>
</organism>
<evidence type="ECO:0000259" key="6">
    <source>
        <dbReference type="Pfam" id="PF01494"/>
    </source>
</evidence>
<dbReference type="PANTHER" id="PTHR13789:SF306">
    <property type="entry name" value="HYDROXYLASE, PUTATIVE-RELATED"/>
    <property type="match status" value="1"/>
</dbReference>
<dbReference type="OrthoDB" id="9993796at2759"/>
<feature type="domain" description="FAD-binding" evidence="6">
    <location>
        <begin position="18"/>
        <end position="372"/>
    </location>
</feature>
<reference evidence="7 8" key="1">
    <citation type="submission" date="2018-11" db="EMBL/GenBank/DDBJ databases">
        <title>Genome sequence of Apiotrichum porosum DSM 27194.</title>
        <authorList>
            <person name="Aliyu H."/>
            <person name="Gorte O."/>
            <person name="Ochsenreither K."/>
        </authorList>
    </citation>
    <scope>NUCLEOTIDE SEQUENCE [LARGE SCALE GENOMIC DNA]</scope>
    <source>
        <strain evidence="7 8">DSM 27194</strain>
    </source>
</reference>
<dbReference type="PRINTS" id="PR00420">
    <property type="entry name" value="RNGMNOXGNASE"/>
</dbReference>
<evidence type="ECO:0000256" key="1">
    <source>
        <dbReference type="ARBA" id="ARBA00007992"/>
    </source>
</evidence>
<dbReference type="RefSeq" id="XP_028476110.1">
    <property type="nucleotide sequence ID" value="XM_028623177.1"/>
</dbReference>
<comment type="caution">
    <text evidence="7">The sequence shown here is derived from an EMBL/GenBank/DDBJ whole genome shotgun (WGS) entry which is preliminary data.</text>
</comment>
<sequence>MTASTLANGNGSTSGPLQVLIVGAGLGGLSAAISCTMAGHQVTVLEQASQLGEVGAGIQLTPNVTRLLRRWGVYEELAPVAVKPGNIWFRRWQTGEPIGLTKLVPNFEQQFDAPYWVVHRAHLHEALVNRAQAVGATLHVNKRVTDIDFDKSTVTTHDGTVYSSDLILGCDGLKSVTRKHFLGEADLGPRETPFCAYRSTVPMDLLLADPELRPLVEKADLSLWVGEQRHVMSYPISGGKTFNMVLSHPDDGSATDTPKPQDELLKEMRDNYKGWDPKLTKIISLIDKTTKWKLLAYPPIDTWRHSNGHYVLMGDACHAMLPYMSQGAAQAMEDAASLGRCLARAVTRNDIPALTQAYEDIRKTRAYQVQARSALNGHIWHYPDGPDQRARDAGMAASLGDTHYIRCTNQWSDPATQIWLYNHDAEREADLFLDNKEAKAGIKVASKSGVQEMRDAGLLP</sequence>
<keyword evidence="5" id="KW-0503">Monooxygenase</keyword>
<dbReference type="InterPro" id="IPR002938">
    <property type="entry name" value="FAD-bd"/>
</dbReference>
<comment type="similarity">
    <text evidence="1">Belongs to the paxM FAD-dependent monooxygenase family.</text>
</comment>
<dbReference type="GeneID" id="39592378"/>
<protein>
    <recommendedName>
        <fullName evidence="6">FAD-binding domain-containing protein</fullName>
    </recommendedName>
</protein>
<dbReference type="STRING" id="105984.A0A427XS55"/>
<evidence type="ECO:0000313" key="8">
    <source>
        <dbReference type="Proteomes" id="UP000279236"/>
    </source>
</evidence>
<dbReference type="PANTHER" id="PTHR13789">
    <property type="entry name" value="MONOOXYGENASE"/>
    <property type="match status" value="1"/>
</dbReference>
<keyword evidence="8" id="KW-1185">Reference proteome</keyword>
<dbReference type="Pfam" id="PF01494">
    <property type="entry name" value="FAD_binding_3"/>
    <property type="match status" value="1"/>
</dbReference>
<keyword evidence="2" id="KW-0285">Flavoprotein</keyword>
<dbReference type="GO" id="GO:0004497">
    <property type="term" value="F:monooxygenase activity"/>
    <property type="evidence" value="ECO:0007669"/>
    <property type="project" value="UniProtKB-KW"/>
</dbReference>
<dbReference type="AlphaFoldDB" id="A0A427XS55"/>
<proteinExistence type="inferred from homology"/>
<evidence type="ECO:0000256" key="2">
    <source>
        <dbReference type="ARBA" id="ARBA00022630"/>
    </source>
</evidence>
<dbReference type="InterPro" id="IPR036188">
    <property type="entry name" value="FAD/NAD-bd_sf"/>
</dbReference>
<dbReference type="Gene3D" id="3.50.50.60">
    <property type="entry name" value="FAD/NAD(P)-binding domain"/>
    <property type="match status" value="1"/>
</dbReference>
<gene>
    <name evidence="7" type="ORF">EHS24_007835</name>
</gene>
<keyword evidence="3" id="KW-0274">FAD</keyword>
<evidence type="ECO:0000256" key="3">
    <source>
        <dbReference type="ARBA" id="ARBA00022827"/>
    </source>
</evidence>
<dbReference type="SUPFAM" id="SSF54373">
    <property type="entry name" value="FAD-linked reductases, C-terminal domain"/>
    <property type="match status" value="1"/>
</dbReference>
<dbReference type="SUPFAM" id="SSF51905">
    <property type="entry name" value="FAD/NAD(P)-binding domain"/>
    <property type="match status" value="1"/>
</dbReference>
<dbReference type="InterPro" id="IPR050493">
    <property type="entry name" value="FAD-dep_Monooxygenase_BioMet"/>
</dbReference>
<dbReference type="Proteomes" id="UP000279236">
    <property type="component" value="Unassembled WGS sequence"/>
</dbReference>